<keyword evidence="2" id="KW-1185">Reference proteome</keyword>
<gene>
    <name evidence="1" type="ORF">DFH08DRAFT_1049511</name>
</gene>
<sequence length="104" mass="11541">MHQLYPDEIIVGTPFDTSILNSATSQFNCPAAFQPSRSSAQNRFLSKRRKGIPFLGSFLAPDLLNAYFGGELTECLINFTAKLDPTLTERRSLYDTVSHLISGL</sequence>
<dbReference type="AlphaFoldDB" id="A0AAD6Z7H5"/>
<evidence type="ECO:0000313" key="2">
    <source>
        <dbReference type="Proteomes" id="UP001218218"/>
    </source>
</evidence>
<proteinExistence type="predicted"/>
<reference evidence="1" key="1">
    <citation type="submission" date="2023-03" db="EMBL/GenBank/DDBJ databases">
        <title>Massive genome expansion in bonnet fungi (Mycena s.s.) driven by repeated elements and novel gene families across ecological guilds.</title>
        <authorList>
            <consortium name="Lawrence Berkeley National Laboratory"/>
            <person name="Harder C.B."/>
            <person name="Miyauchi S."/>
            <person name="Viragh M."/>
            <person name="Kuo A."/>
            <person name="Thoen E."/>
            <person name="Andreopoulos B."/>
            <person name="Lu D."/>
            <person name="Skrede I."/>
            <person name="Drula E."/>
            <person name="Henrissat B."/>
            <person name="Morin E."/>
            <person name="Kohler A."/>
            <person name="Barry K."/>
            <person name="LaButti K."/>
            <person name="Morin E."/>
            <person name="Salamov A."/>
            <person name="Lipzen A."/>
            <person name="Mereny Z."/>
            <person name="Hegedus B."/>
            <person name="Baldrian P."/>
            <person name="Stursova M."/>
            <person name="Weitz H."/>
            <person name="Taylor A."/>
            <person name="Grigoriev I.V."/>
            <person name="Nagy L.G."/>
            <person name="Martin F."/>
            <person name="Kauserud H."/>
        </authorList>
    </citation>
    <scope>NUCLEOTIDE SEQUENCE</scope>
    <source>
        <strain evidence="1">CBHHK002</strain>
    </source>
</reference>
<comment type="caution">
    <text evidence="1">The sequence shown here is derived from an EMBL/GenBank/DDBJ whole genome shotgun (WGS) entry which is preliminary data.</text>
</comment>
<name>A0AAD6Z7H5_9AGAR</name>
<evidence type="ECO:0000313" key="1">
    <source>
        <dbReference type="EMBL" id="KAJ7310012.1"/>
    </source>
</evidence>
<organism evidence="1 2">
    <name type="scientific">Mycena albidolilacea</name>
    <dbReference type="NCBI Taxonomy" id="1033008"/>
    <lineage>
        <taxon>Eukaryota</taxon>
        <taxon>Fungi</taxon>
        <taxon>Dikarya</taxon>
        <taxon>Basidiomycota</taxon>
        <taxon>Agaricomycotina</taxon>
        <taxon>Agaricomycetes</taxon>
        <taxon>Agaricomycetidae</taxon>
        <taxon>Agaricales</taxon>
        <taxon>Marasmiineae</taxon>
        <taxon>Mycenaceae</taxon>
        <taxon>Mycena</taxon>
    </lineage>
</organism>
<accession>A0AAD6Z7H5</accession>
<protein>
    <submittedName>
        <fullName evidence="1">Uncharacterized protein</fullName>
    </submittedName>
</protein>
<dbReference type="EMBL" id="JARIHO010000080">
    <property type="protein sequence ID" value="KAJ7310012.1"/>
    <property type="molecule type" value="Genomic_DNA"/>
</dbReference>
<dbReference type="Proteomes" id="UP001218218">
    <property type="component" value="Unassembled WGS sequence"/>
</dbReference>